<name>A0AAV7LW67_PLEWA</name>
<evidence type="ECO:0000313" key="2">
    <source>
        <dbReference type="EMBL" id="KAJ1093073.1"/>
    </source>
</evidence>
<sequence length="151" mass="16295">MGTGRHQPSPQEGDSQAKVQPEQDTGVPAGLGQQRHPTEWSFRAAAEMCWVEEGDSTLVPGLPGSLQDLAPPTPSTLVRPLERRKLLGCLAFALRGKGKGPANSRPSSWIVPGGVESLCLKQQPRLGKQSIPKQTKCAQLTRVQCWLDPLP</sequence>
<keyword evidence="3" id="KW-1185">Reference proteome</keyword>
<protein>
    <submittedName>
        <fullName evidence="2">Uncharacterized protein</fullName>
    </submittedName>
</protein>
<evidence type="ECO:0000313" key="3">
    <source>
        <dbReference type="Proteomes" id="UP001066276"/>
    </source>
</evidence>
<reference evidence="2" key="1">
    <citation type="journal article" date="2022" name="bioRxiv">
        <title>Sequencing and chromosome-scale assembly of the giantPleurodeles waltlgenome.</title>
        <authorList>
            <person name="Brown T."/>
            <person name="Elewa A."/>
            <person name="Iarovenko S."/>
            <person name="Subramanian E."/>
            <person name="Araus A.J."/>
            <person name="Petzold A."/>
            <person name="Susuki M."/>
            <person name="Suzuki K.-i.T."/>
            <person name="Hayashi T."/>
            <person name="Toyoda A."/>
            <person name="Oliveira C."/>
            <person name="Osipova E."/>
            <person name="Leigh N.D."/>
            <person name="Simon A."/>
            <person name="Yun M.H."/>
        </authorList>
    </citation>
    <scope>NUCLEOTIDE SEQUENCE</scope>
    <source>
        <strain evidence="2">20211129_DDA</strain>
        <tissue evidence="2">Liver</tissue>
    </source>
</reference>
<comment type="caution">
    <text evidence="2">The sequence shown here is derived from an EMBL/GenBank/DDBJ whole genome shotgun (WGS) entry which is preliminary data.</text>
</comment>
<proteinExistence type="predicted"/>
<feature type="compositionally biased region" description="Polar residues" evidence="1">
    <location>
        <begin position="1"/>
        <end position="18"/>
    </location>
</feature>
<accession>A0AAV7LW67</accession>
<gene>
    <name evidence="2" type="ORF">NDU88_006182</name>
</gene>
<dbReference type="AlphaFoldDB" id="A0AAV7LW67"/>
<evidence type="ECO:0000256" key="1">
    <source>
        <dbReference type="SAM" id="MobiDB-lite"/>
    </source>
</evidence>
<feature type="region of interest" description="Disordered" evidence="1">
    <location>
        <begin position="1"/>
        <end position="38"/>
    </location>
</feature>
<dbReference type="EMBL" id="JANPWB010000015">
    <property type="protein sequence ID" value="KAJ1093073.1"/>
    <property type="molecule type" value="Genomic_DNA"/>
</dbReference>
<organism evidence="2 3">
    <name type="scientific">Pleurodeles waltl</name>
    <name type="common">Iberian ribbed newt</name>
    <dbReference type="NCBI Taxonomy" id="8319"/>
    <lineage>
        <taxon>Eukaryota</taxon>
        <taxon>Metazoa</taxon>
        <taxon>Chordata</taxon>
        <taxon>Craniata</taxon>
        <taxon>Vertebrata</taxon>
        <taxon>Euteleostomi</taxon>
        <taxon>Amphibia</taxon>
        <taxon>Batrachia</taxon>
        <taxon>Caudata</taxon>
        <taxon>Salamandroidea</taxon>
        <taxon>Salamandridae</taxon>
        <taxon>Pleurodelinae</taxon>
        <taxon>Pleurodeles</taxon>
    </lineage>
</organism>
<dbReference type="Proteomes" id="UP001066276">
    <property type="component" value="Chromosome 11"/>
</dbReference>